<dbReference type="RefSeq" id="WP_051606968.1">
    <property type="nucleotide sequence ID" value="NZ_CP141191.1"/>
</dbReference>
<dbReference type="GeneID" id="78465097"/>
<dbReference type="InterPro" id="IPR010559">
    <property type="entry name" value="Sig_transdc_His_kin_internal"/>
</dbReference>
<dbReference type="STRING" id="1123265.GCA_000686625_03552"/>
<evidence type="ECO:0000313" key="3">
    <source>
        <dbReference type="EMBL" id="MEZ0454581.1"/>
    </source>
</evidence>
<evidence type="ECO:0000259" key="2">
    <source>
        <dbReference type="Pfam" id="PF06580"/>
    </source>
</evidence>
<proteinExistence type="predicted"/>
<evidence type="ECO:0000313" key="6">
    <source>
        <dbReference type="Proteomes" id="UP001566204"/>
    </source>
</evidence>
<evidence type="ECO:0000256" key="1">
    <source>
        <dbReference type="SAM" id="Phobius"/>
    </source>
</evidence>
<reference evidence="4 5" key="1">
    <citation type="submission" date="2019-05" db="EMBL/GenBank/DDBJ databases">
        <authorList>
            <consortium name="Pathogen Informatics"/>
        </authorList>
    </citation>
    <scope>NUCLEOTIDE SEQUENCE [LARGE SCALE GENOMIC DNA]</scope>
    <source>
        <strain evidence="4 5">NCTC11429</strain>
    </source>
</reference>
<accession>A0A4V6KVB2</accession>
<dbReference type="EMBL" id="LR590484">
    <property type="protein sequence ID" value="VTR52138.1"/>
    <property type="molecule type" value="Genomic_DNA"/>
</dbReference>
<feature type="transmembrane region" description="Helical" evidence="1">
    <location>
        <begin position="73"/>
        <end position="97"/>
    </location>
</feature>
<keyword evidence="3" id="KW-0418">Kinase</keyword>
<dbReference type="EMBL" id="JBEOQB010000008">
    <property type="protein sequence ID" value="MEZ0454581.1"/>
    <property type="molecule type" value="Genomic_DNA"/>
</dbReference>
<dbReference type="Proteomes" id="UP000308196">
    <property type="component" value="Chromosome"/>
</dbReference>
<organism evidence="4 5">
    <name type="scientific">Sphingobacterium thalpophilum</name>
    <dbReference type="NCBI Taxonomy" id="259"/>
    <lineage>
        <taxon>Bacteria</taxon>
        <taxon>Pseudomonadati</taxon>
        <taxon>Bacteroidota</taxon>
        <taxon>Sphingobacteriia</taxon>
        <taxon>Sphingobacteriales</taxon>
        <taxon>Sphingobacteriaceae</taxon>
        <taxon>Sphingobacterium</taxon>
    </lineage>
</organism>
<evidence type="ECO:0000313" key="5">
    <source>
        <dbReference type="Proteomes" id="UP000308196"/>
    </source>
</evidence>
<dbReference type="PANTHER" id="PTHR34220">
    <property type="entry name" value="SENSOR HISTIDINE KINASE YPDA"/>
    <property type="match status" value="1"/>
</dbReference>
<protein>
    <submittedName>
        <fullName evidence="3">Histidine kinase</fullName>
    </submittedName>
    <submittedName>
        <fullName evidence="4">Inner membrane protein ypdA</fullName>
    </submittedName>
</protein>
<dbReference type="KEGG" id="stha:NCTC11429_04515"/>
<name>A0A4V6KVB2_9SPHI</name>
<evidence type="ECO:0000313" key="4">
    <source>
        <dbReference type="EMBL" id="VTR52138.1"/>
    </source>
</evidence>
<keyword evidence="6" id="KW-1185">Reference proteome</keyword>
<dbReference type="InterPro" id="IPR050640">
    <property type="entry name" value="Bact_2-comp_sensor_kinase"/>
</dbReference>
<keyword evidence="1" id="KW-1133">Transmembrane helix</keyword>
<dbReference type="GO" id="GO:0016020">
    <property type="term" value="C:membrane"/>
    <property type="evidence" value="ECO:0007669"/>
    <property type="project" value="InterPro"/>
</dbReference>
<keyword evidence="1" id="KW-0472">Membrane</keyword>
<reference evidence="3 6" key="2">
    <citation type="submission" date="2024-06" db="EMBL/GenBank/DDBJ databases">
        <title>Soil Sphingobacterium thalpophilum.</title>
        <authorList>
            <person name="Yang J."/>
            <person name="Li J."/>
        </authorList>
    </citation>
    <scope>NUCLEOTIDE SEQUENCE [LARGE SCALE GENOMIC DNA]</scope>
    <source>
        <strain evidence="3 6">22g91tb</strain>
    </source>
</reference>
<keyword evidence="1" id="KW-0812">Transmembrane</keyword>
<feature type="transmembrane region" description="Helical" evidence="1">
    <location>
        <begin position="39"/>
        <end position="61"/>
    </location>
</feature>
<gene>
    <name evidence="4" type="primary">ypdA_10</name>
    <name evidence="3" type="ORF">ABTW24_23530</name>
    <name evidence="4" type="ORF">NCTC11429_04515</name>
</gene>
<dbReference type="GO" id="GO:0000155">
    <property type="term" value="F:phosphorelay sensor kinase activity"/>
    <property type="evidence" value="ECO:0007669"/>
    <property type="project" value="InterPro"/>
</dbReference>
<dbReference type="AlphaFoldDB" id="A0A4V6KVB2"/>
<feature type="transmembrane region" description="Helical" evidence="1">
    <location>
        <begin position="117"/>
        <end position="140"/>
    </location>
</feature>
<dbReference type="PANTHER" id="PTHR34220:SF7">
    <property type="entry name" value="SENSOR HISTIDINE KINASE YPDA"/>
    <property type="match status" value="1"/>
</dbReference>
<sequence length="349" mass="40626">MKWLVGKQFNVLFFLVWFIICAVIWGVSDYHPNDLFSKIVFLGMPLGVLIATTFVLCHYFLPKTIVRNRGYIFVIILVSLSLLQAVLLYCCDELLFLLGNRGIIAQIPEGTPDKFSISVASFVPVALLLNLGFGGLRFLYAHSKLSEQHSHLQRDLIESQLVGLQAQINPHFTFNILNHIHILMQTDKERASMLLLRYADVLRYQLYEGNKERIDLHVEIAFLKDYVAIECIRWDNRLTVDCFWQIVNPQGDIAPHLFFILLENSFKHVFKPSTELGKVEVRLWQEAEDIYFYTKNSRSEKNRADRHELQSGLGLINLRKRLNLIYPDRFLLEIKETETDYSALLVIYR</sequence>
<feature type="transmembrane region" description="Helical" evidence="1">
    <location>
        <begin position="9"/>
        <end position="27"/>
    </location>
</feature>
<feature type="domain" description="Signal transduction histidine kinase internal region" evidence="2">
    <location>
        <begin position="160"/>
        <end position="238"/>
    </location>
</feature>
<dbReference type="Pfam" id="PF06580">
    <property type="entry name" value="His_kinase"/>
    <property type="match status" value="1"/>
</dbReference>
<keyword evidence="3" id="KW-0808">Transferase</keyword>
<dbReference type="Proteomes" id="UP001566204">
    <property type="component" value="Unassembled WGS sequence"/>
</dbReference>